<evidence type="ECO:0000256" key="2">
    <source>
        <dbReference type="SAM" id="SignalP"/>
    </source>
</evidence>
<sequence length="544" mass="57002">MRYTVFCLFVIFTQIILKDDTHFWRDKSLKIDAVVQLHLVVHGTSKATHVKHTTISNNDTTTTAHGDDHHHSQRSLFQLSDRGAERCWAHGDVPAHIVLPADATEAVPPAALRLPALHPRLSSQRPCPGRGPLLPALVAAPAEPRTEEARVARSPGEGAAAISAKLHHRRGAVHHVPADTLGAEPGQHTAGPRVLPQHLHGGASCRRSPGTGVDARGRGVRTPTHGRTRIAVQAQAPQPVAVRLGQVAGDRAAAVLRRPRAGAAAGGPGLRNVLLGVRVHQGHVPGGRAACHRIRGGRGGGAATTDDTVPPGPHREGAPAAAGGPGPPGPALHARIPGDAGASAQNTGGNSSCKRASPRTPLPAAADTLAVPRLPAQHRGRHPGHHRGAALPQLPARPDADAVAASPAIALGGIPDHNTTQGRGEGYHTTPRRLQPHALTIHTGSLATQGPGRGSHQSPALPQSHRARARDAGRRTIAEAKPAALQRWNGTDSAAQRAAHLRRRRIRGGICIVVLWWGCHLCYAIVDCDTVDYAIVDYATVDTP</sequence>
<feature type="compositionally biased region" description="Low complexity" evidence="1">
    <location>
        <begin position="53"/>
        <end position="64"/>
    </location>
</feature>
<feature type="compositionally biased region" description="Polar residues" evidence="1">
    <location>
        <begin position="343"/>
        <end position="354"/>
    </location>
</feature>
<accession>A0AAV5S0X0</accession>
<feature type="chain" id="PRO_5043966504" evidence="2">
    <location>
        <begin position="19"/>
        <end position="544"/>
    </location>
</feature>
<evidence type="ECO:0000256" key="1">
    <source>
        <dbReference type="SAM" id="MobiDB-lite"/>
    </source>
</evidence>
<feature type="region of interest" description="Disordered" evidence="1">
    <location>
        <begin position="444"/>
        <end position="474"/>
    </location>
</feature>
<reference evidence="3 4" key="1">
    <citation type="journal article" date="2023" name="Elife">
        <title>Identification of key yeast species and microbe-microbe interactions impacting larval growth of Drosophila in the wild.</title>
        <authorList>
            <person name="Mure A."/>
            <person name="Sugiura Y."/>
            <person name="Maeda R."/>
            <person name="Honda K."/>
            <person name="Sakurai N."/>
            <person name="Takahashi Y."/>
            <person name="Watada M."/>
            <person name="Katoh T."/>
            <person name="Gotoh A."/>
            <person name="Gotoh Y."/>
            <person name="Taniguchi I."/>
            <person name="Nakamura K."/>
            <person name="Hayashi T."/>
            <person name="Katayama T."/>
            <person name="Uemura T."/>
            <person name="Hattori Y."/>
        </authorList>
    </citation>
    <scope>NUCLEOTIDE SEQUENCE [LARGE SCALE GENOMIC DNA]</scope>
    <source>
        <strain evidence="3 4">KH-74</strain>
    </source>
</reference>
<feature type="signal peptide" evidence="2">
    <location>
        <begin position="1"/>
        <end position="18"/>
    </location>
</feature>
<keyword evidence="4" id="KW-1185">Reference proteome</keyword>
<keyword evidence="2" id="KW-0732">Signal</keyword>
<dbReference type="AlphaFoldDB" id="A0AAV5S0X0"/>
<feature type="region of interest" description="Disordered" evidence="1">
    <location>
        <begin position="50"/>
        <end position="76"/>
    </location>
</feature>
<evidence type="ECO:0000313" key="3">
    <source>
        <dbReference type="EMBL" id="GMM57305.1"/>
    </source>
</evidence>
<dbReference type="EMBL" id="BTGD01000011">
    <property type="protein sequence ID" value="GMM57305.1"/>
    <property type="molecule type" value="Genomic_DNA"/>
</dbReference>
<proteinExistence type="predicted"/>
<feature type="region of interest" description="Disordered" evidence="1">
    <location>
        <begin position="202"/>
        <end position="224"/>
    </location>
</feature>
<evidence type="ECO:0000313" key="4">
    <source>
        <dbReference type="Proteomes" id="UP001377567"/>
    </source>
</evidence>
<organism evidence="3 4">
    <name type="scientific">Maudiozyma humilis</name>
    <name type="common">Sour dough yeast</name>
    <name type="synonym">Kazachstania humilis</name>
    <dbReference type="NCBI Taxonomy" id="51915"/>
    <lineage>
        <taxon>Eukaryota</taxon>
        <taxon>Fungi</taxon>
        <taxon>Dikarya</taxon>
        <taxon>Ascomycota</taxon>
        <taxon>Saccharomycotina</taxon>
        <taxon>Saccharomycetes</taxon>
        <taxon>Saccharomycetales</taxon>
        <taxon>Saccharomycetaceae</taxon>
        <taxon>Maudiozyma</taxon>
    </lineage>
</organism>
<gene>
    <name evidence="3" type="ORF">DAKH74_039210</name>
</gene>
<name>A0AAV5S0X0_MAUHU</name>
<dbReference type="Proteomes" id="UP001377567">
    <property type="component" value="Unassembled WGS sequence"/>
</dbReference>
<comment type="caution">
    <text evidence="3">The sequence shown here is derived from an EMBL/GenBank/DDBJ whole genome shotgun (WGS) entry which is preliminary data.</text>
</comment>
<feature type="region of interest" description="Disordered" evidence="1">
    <location>
        <begin position="411"/>
        <end position="431"/>
    </location>
</feature>
<protein>
    <submittedName>
        <fullName evidence="3">Uncharacterized protein</fullName>
    </submittedName>
</protein>
<feature type="region of interest" description="Disordered" evidence="1">
    <location>
        <begin position="292"/>
        <end position="361"/>
    </location>
</feature>